<dbReference type="InterPro" id="IPR042092">
    <property type="entry name" value="PsdUridine_s_RsuA/RluB/E/F_cat"/>
</dbReference>
<dbReference type="CDD" id="cd00165">
    <property type="entry name" value="S4"/>
    <property type="match status" value="1"/>
</dbReference>
<dbReference type="PANTHER" id="PTHR47683">
    <property type="entry name" value="PSEUDOURIDINE SYNTHASE FAMILY PROTEIN-RELATED"/>
    <property type="match status" value="1"/>
</dbReference>
<comment type="caution">
    <text evidence="6">The sequence shown here is derived from an EMBL/GenBank/DDBJ whole genome shotgun (WGS) entry which is preliminary data.</text>
</comment>
<dbReference type="InterPro" id="IPR020103">
    <property type="entry name" value="PsdUridine_synth_cat_dom_sf"/>
</dbReference>
<evidence type="ECO:0000256" key="4">
    <source>
        <dbReference type="RuleBase" id="RU003887"/>
    </source>
</evidence>
<dbReference type="Gene3D" id="3.10.290.10">
    <property type="entry name" value="RNA-binding S4 domain"/>
    <property type="match status" value="1"/>
</dbReference>
<dbReference type="SUPFAM" id="SSF55174">
    <property type="entry name" value="Alpha-L RNA-binding motif"/>
    <property type="match status" value="1"/>
</dbReference>
<comment type="similarity">
    <text evidence="1 4">Belongs to the pseudouridine synthase RsuA family.</text>
</comment>
<reference evidence="6" key="1">
    <citation type="submission" date="2022-01" db="EMBL/GenBank/DDBJ databases">
        <authorList>
            <person name="Criscuolo A."/>
        </authorList>
    </citation>
    <scope>NUCLEOTIDE SEQUENCE</scope>
    <source>
        <strain evidence="6">CIP111892</strain>
    </source>
</reference>
<accession>A0ABM9BR15</accession>
<dbReference type="CDD" id="cd02554">
    <property type="entry name" value="PseudoU_synth_RluF"/>
    <property type="match status" value="1"/>
</dbReference>
<evidence type="ECO:0000259" key="5">
    <source>
        <dbReference type="SMART" id="SM00363"/>
    </source>
</evidence>
<dbReference type="Pfam" id="PF00849">
    <property type="entry name" value="PseudoU_synth_2"/>
    <property type="match status" value="1"/>
</dbReference>
<proteinExistence type="inferred from homology"/>
<dbReference type="PROSITE" id="PS50889">
    <property type="entry name" value="S4"/>
    <property type="match status" value="1"/>
</dbReference>
<dbReference type="InterPro" id="IPR006145">
    <property type="entry name" value="PsdUridine_synth_RsuA/RluA"/>
</dbReference>
<dbReference type="NCBIfam" id="TIGR00093">
    <property type="entry name" value="pseudouridine synthase"/>
    <property type="match status" value="1"/>
</dbReference>
<dbReference type="InterPro" id="IPR020094">
    <property type="entry name" value="TruA/RsuA/RluB/E/F_N"/>
</dbReference>
<dbReference type="InterPro" id="IPR000748">
    <property type="entry name" value="PsdUridine_synth_RsuA/RluB/E/F"/>
</dbReference>
<evidence type="ECO:0000313" key="6">
    <source>
        <dbReference type="EMBL" id="CAH1190990.1"/>
    </source>
</evidence>
<dbReference type="GO" id="GO:0016853">
    <property type="term" value="F:isomerase activity"/>
    <property type="evidence" value="ECO:0007669"/>
    <property type="project" value="UniProtKB-KW"/>
</dbReference>
<dbReference type="InterPro" id="IPR036986">
    <property type="entry name" value="S4_RNA-bd_sf"/>
</dbReference>
<evidence type="ECO:0000256" key="2">
    <source>
        <dbReference type="ARBA" id="ARBA00023235"/>
    </source>
</evidence>
<feature type="domain" description="RNA-binding S4" evidence="5">
    <location>
        <begin position="1"/>
        <end position="66"/>
    </location>
</feature>
<dbReference type="InterPro" id="IPR050343">
    <property type="entry name" value="RsuA_PseudoU_synthase"/>
</dbReference>
<gene>
    <name evidence="6" type="primary">rluF_1</name>
    <name evidence="6" type="ORF">PAECIP111892_00443</name>
</gene>
<sequence length="232" mass="26218">MKIDKYMSMTGIYPRRETGRLIQAGRITINGTVCEKGAEVEDGDLVAVDGQPVSFSQEEFVYLALNKPVGITCTAAREVEGNIIDFVNYPSRIFAVGRLDKHSEGLILMTNDGDIVNKIMRSENHHEKEYRVSVDKPVTPEFLQAMSDGVPILGTVTKPCVTYPVDDQEFGIILTQGLNLQIRRMCKELGQRVLRLERTRIMNITLDGLPRGEWRHLTRDELNELLATLNRQ</sequence>
<dbReference type="InterPro" id="IPR018496">
    <property type="entry name" value="PsdUridine_synth_RsuA/RluB_CS"/>
</dbReference>
<evidence type="ECO:0000313" key="7">
    <source>
        <dbReference type="Proteomes" id="UP000838324"/>
    </source>
</evidence>
<keyword evidence="2 4" id="KW-0413">Isomerase</keyword>
<dbReference type="Pfam" id="PF01479">
    <property type="entry name" value="S4"/>
    <property type="match status" value="1"/>
</dbReference>
<dbReference type="InterPro" id="IPR002942">
    <property type="entry name" value="S4_RNA-bd"/>
</dbReference>
<name>A0ABM9BR15_9BACL</name>
<keyword evidence="3" id="KW-0694">RNA-binding</keyword>
<dbReference type="RefSeq" id="WP_236329330.1">
    <property type="nucleotide sequence ID" value="NZ_CAKMMG010000001.1"/>
</dbReference>
<dbReference type="Gene3D" id="3.30.70.580">
    <property type="entry name" value="Pseudouridine synthase I, catalytic domain, N-terminal subdomain"/>
    <property type="match status" value="1"/>
</dbReference>
<organism evidence="6 7">
    <name type="scientific">Paenibacillus auburnensis</name>
    <dbReference type="NCBI Taxonomy" id="2905649"/>
    <lineage>
        <taxon>Bacteria</taxon>
        <taxon>Bacillati</taxon>
        <taxon>Bacillota</taxon>
        <taxon>Bacilli</taxon>
        <taxon>Bacillales</taxon>
        <taxon>Paenibacillaceae</taxon>
        <taxon>Paenibacillus</taxon>
    </lineage>
</organism>
<dbReference type="Gene3D" id="3.30.70.1560">
    <property type="entry name" value="Alpha-L RNA-binding motif"/>
    <property type="match status" value="1"/>
</dbReference>
<protein>
    <recommendedName>
        <fullName evidence="4">Pseudouridine synthase</fullName>
        <ecNumber evidence="4">5.4.99.-</ecNumber>
    </recommendedName>
</protein>
<dbReference type="SMART" id="SM00363">
    <property type="entry name" value="S4"/>
    <property type="match status" value="1"/>
</dbReference>
<dbReference type="SUPFAM" id="SSF55120">
    <property type="entry name" value="Pseudouridine synthase"/>
    <property type="match status" value="1"/>
</dbReference>
<dbReference type="Proteomes" id="UP000838324">
    <property type="component" value="Unassembled WGS sequence"/>
</dbReference>
<evidence type="ECO:0000256" key="3">
    <source>
        <dbReference type="PROSITE-ProRule" id="PRU00182"/>
    </source>
</evidence>
<dbReference type="EC" id="5.4.99.-" evidence="4"/>
<dbReference type="PROSITE" id="PS01149">
    <property type="entry name" value="PSI_RSU"/>
    <property type="match status" value="1"/>
</dbReference>
<dbReference type="EMBL" id="CAKMMG010000001">
    <property type="protein sequence ID" value="CAH1190990.1"/>
    <property type="molecule type" value="Genomic_DNA"/>
</dbReference>
<keyword evidence="7" id="KW-1185">Reference proteome</keyword>
<evidence type="ECO:0000256" key="1">
    <source>
        <dbReference type="ARBA" id="ARBA00008348"/>
    </source>
</evidence>
<dbReference type="PANTHER" id="PTHR47683:SF2">
    <property type="entry name" value="RNA-BINDING S4 DOMAIN-CONTAINING PROTEIN"/>
    <property type="match status" value="1"/>
</dbReference>